<sequence>MFYRSSMRDRVTGTRGYTVPQHVWVCVTGRWAERSPGLLLEWRRRGHDWEALAVWVSGGGVRAWDVRQGWVSSAHVRRRE</sequence>
<protein>
    <submittedName>
        <fullName evidence="1">Uncharacterized protein</fullName>
    </submittedName>
</protein>
<organism evidence="1 2">
    <name type="scientific">Nocardioides lianchengensis</name>
    <dbReference type="NCBI Taxonomy" id="1045774"/>
    <lineage>
        <taxon>Bacteria</taxon>
        <taxon>Bacillati</taxon>
        <taxon>Actinomycetota</taxon>
        <taxon>Actinomycetes</taxon>
        <taxon>Propionibacteriales</taxon>
        <taxon>Nocardioidaceae</taxon>
        <taxon>Nocardioides</taxon>
    </lineage>
</organism>
<name>A0A1G6YKM9_9ACTN</name>
<evidence type="ECO:0000313" key="1">
    <source>
        <dbReference type="EMBL" id="SDD90862.1"/>
    </source>
</evidence>
<dbReference type="AlphaFoldDB" id="A0A1G6YKM9"/>
<dbReference type="STRING" id="1045774.SAMN05421872_11282"/>
<evidence type="ECO:0000313" key="2">
    <source>
        <dbReference type="Proteomes" id="UP000199034"/>
    </source>
</evidence>
<accession>A0A1G6YKM9</accession>
<proteinExistence type="predicted"/>
<keyword evidence="2" id="KW-1185">Reference proteome</keyword>
<dbReference type="Proteomes" id="UP000199034">
    <property type="component" value="Unassembled WGS sequence"/>
</dbReference>
<reference evidence="1 2" key="1">
    <citation type="submission" date="2016-10" db="EMBL/GenBank/DDBJ databases">
        <authorList>
            <person name="de Groot N.N."/>
        </authorList>
    </citation>
    <scope>NUCLEOTIDE SEQUENCE [LARGE SCALE GENOMIC DNA]</scope>
    <source>
        <strain evidence="1 2">CGMCC 4.6858</strain>
    </source>
</reference>
<gene>
    <name evidence="1" type="ORF">SAMN05421872_11282</name>
</gene>
<dbReference type="EMBL" id="FMZM01000012">
    <property type="protein sequence ID" value="SDD90862.1"/>
    <property type="molecule type" value="Genomic_DNA"/>
</dbReference>